<name>A0A1W2CVL1_9SPHI</name>
<reference evidence="3" key="1">
    <citation type="submission" date="2017-04" db="EMBL/GenBank/DDBJ databases">
        <authorList>
            <person name="Varghese N."/>
            <person name="Submissions S."/>
        </authorList>
    </citation>
    <scope>NUCLEOTIDE SEQUENCE [LARGE SCALE GENOMIC DNA]</scope>
    <source>
        <strain evidence="3">DSM 12126</strain>
    </source>
</reference>
<dbReference type="SUPFAM" id="SSF53597">
    <property type="entry name" value="Dihydrofolate reductase-like"/>
    <property type="match status" value="1"/>
</dbReference>
<gene>
    <name evidence="2" type="ORF">SAMN04488524_3299</name>
</gene>
<dbReference type="InterPro" id="IPR050765">
    <property type="entry name" value="Riboflavin_Biosynth_HTPR"/>
</dbReference>
<dbReference type="PANTHER" id="PTHR38011:SF11">
    <property type="entry name" value="2,5-DIAMINO-6-RIBOSYLAMINO-4(3H)-PYRIMIDINONE 5'-PHOSPHATE REDUCTASE"/>
    <property type="match status" value="1"/>
</dbReference>
<dbReference type="InterPro" id="IPR002734">
    <property type="entry name" value="RibDG_C"/>
</dbReference>
<dbReference type="OrthoDB" id="9804315at2"/>
<dbReference type="InterPro" id="IPR024072">
    <property type="entry name" value="DHFR-like_dom_sf"/>
</dbReference>
<dbReference type="Pfam" id="PF01872">
    <property type="entry name" value="RibD_C"/>
    <property type="match status" value="1"/>
</dbReference>
<dbReference type="RefSeq" id="WP_084240087.1">
    <property type="nucleotide sequence ID" value="NZ_FWXT01000002.1"/>
</dbReference>
<evidence type="ECO:0000313" key="2">
    <source>
        <dbReference type="EMBL" id="SMC89249.1"/>
    </source>
</evidence>
<organism evidence="2 3">
    <name type="scientific">Pedobacter africanus</name>
    <dbReference type="NCBI Taxonomy" id="151894"/>
    <lineage>
        <taxon>Bacteria</taxon>
        <taxon>Pseudomonadati</taxon>
        <taxon>Bacteroidota</taxon>
        <taxon>Sphingobacteriia</taxon>
        <taxon>Sphingobacteriales</taxon>
        <taxon>Sphingobacteriaceae</taxon>
        <taxon>Pedobacter</taxon>
    </lineage>
</organism>
<feature type="domain" description="Bacterial bifunctional deaminase-reductase C-terminal" evidence="1">
    <location>
        <begin position="60"/>
        <end position="159"/>
    </location>
</feature>
<dbReference type="GO" id="GO:0009231">
    <property type="term" value="P:riboflavin biosynthetic process"/>
    <property type="evidence" value="ECO:0007669"/>
    <property type="project" value="InterPro"/>
</dbReference>
<sequence>MKTSIYIAISTNGLISNSRNVPDWLSPEYGQGMYSICQQFKAVIMGKTTYDIIAPDYLPLKDDGITIVLTTHEDEKPANPTVNFTKAEPAEIIQRLADEGYEQAVIIGGTMTISQFIKAGLVDDIYLIVEPVLFDGGLPLLKDVARDLKLNLVDVAKLNANTVQLHYQLLSVVAGG</sequence>
<dbReference type="Gene3D" id="3.40.430.10">
    <property type="entry name" value="Dihydrofolate Reductase, subunit A"/>
    <property type="match status" value="1"/>
</dbReference>
<accession>A0A1W2CVL1</accession>
<dbReference type="PANTHER" id="PTHR38011">
    <property type="entry name" value="DIHYDROFOLATE REDUCTASE FAMILY PROTEIN (AFU_ORTHOLOGUE AFUA_8G06820)"/>
    <property type="match status" value="1"/>
</dbReference>
<dbReference type="Proteomes" id="UP000192756">
    <property type="component" value="Unassembled WGS sequence"/>
</dbReference>
<protein>
    <submittedName>
        <fullName evidence="2">RibD C-terminal domain-containing protein</fullName>
    </submittedName>
</protein>
<dbReference type="GO" id="GO:0008703">
    <property type="term" value="F:5-amino-6-(5-phosphoribosylamino)uracil reductase activity"/>
    <property type="evidence" value="ECO:0007669"/>
    <property type="project" value="InterPro"/>
</dbReference>
<keyword evidence="3" id="KW-1185">Reference proteome</keyword>
<evidence type="ECO:0000313" key="3">
    <source>
        <dbReference type="Proteomes" id="UP000192756"/>
    </source>
</evidence>
<dbReference type="STRING" id="151894.SAMN04488524_3299"/>
<dbReference type="AlphaFoldDB" id="A0A1W2CVL1"/>
<evidence type="ECO:0000259" key="1">
    <source>
        <dbReference type="Pfam" id="PF01872"/>
    </source>
</evidence>
<dbReference type="EMBL" id="FWXT01000002">
    <property type="protein sequence ID" value="SMC89249.1"/>
    <property type="molecule type" value="Genomic_DNA"/>
</dbReference>
<proteinExistence type="predicted"/>